<dbReference type="InterPro" id="IPR004087">
    <property type="entry name" value="KH_dom"/>
</dbReference>
<keyword evidence="1" id="KW-0694">RNA-binding</keyword>
<dbReference type="CDD" id="cd22395">
    <property type="entry name" value="KH-I_AKAP1"/>
    <property type="match status" value="1"/>
</dbReference>
<feature type="region of interest" description="Disordered" evidence="2">
    <location>
        <begin position="323"/>
        <end position="363"/>
    </location>
</feature>
<dbReference type="PANTHER" id="PTHR22948">
    <property type="entry name" value="TUDOR DOMAIN CONTAINING PROTEIN"/>
    <property type="match status" value="1"/>
</dbReference>
<keyword evidence="6" id="KW-1185">Reference proteome</keyword>
<dbReference type="InterPro" id="IPR047367">
    <property type="entry name" value="Tudor_AKAP1"/>
</dbReference>
<organism evidence="5 6">
    <name type="scientific">Henosepilachna vigintioctopunctata</name>
    <dbReference type="NCBI Taxonomy" id="420089"/>
    <lineage>
        <taxon>Eukaryota</taxon>
        <taxon>Metazoa</taxon>
        <taxon>Ecdysozoa</taxon>
        <taxon>Arthropoda</taxon>
        <taxon>Hexapoda</taxon>
        <taxon>Insecta</taxon>
        <taxon>Pterygota</taxon>
        <taxon>Neoptera</taxon>
        <taxon>Endopterygota</taxon>
        <taxon>Coleoptera</taxon>
        <taxon>Polyphaga</taxon>
        <taxon>Cucujiformia</taxon>
        <taxon>Coccinelloidea</taxon>
        <taxon>Coccinellidae</taxon>
        <taxon>Epilachninae</taxon>
        <taxon>Epilachnini</taxon>
        <taxon>Henosepilachna</taxon>
    </lineage>
</organism>
<dbReference type="PANTHER" id="PTHR22948:SF65">
    <property type="entry name" value="A-KINASE ANCHORING PROTEIN 1"/>
    <property type="match status" value="1"/>
</dbReference>
<dbReference type="InterPro" id="IPR035437">
    <property type="entry name" value="SNase_OB-fold_sf"/>
</dbReference>
<keyword evidence="3" id="KW-0472">Membrane</keyword>
<feature type="compositionally biased region" description="Low complexity" evidence="2">
    <location>
        <begin position="160"/>
        <end position="172"/>
    </location>
</feature>
<accession>A0AAW1VBL1</accession>
<dbReference type="InterPro" id="IPR047368">
    <property type="entry name" value="KH-I_AKAP1"/>
</dbReference>
<dbReference type="SMART" id="SM00322">
    <property type="entry name" value="KH"/>
    <property type="match status" value="1"/>
</dbReference>
<dbReference type="Gene3D" id="2.40.50.90">
    <property type="match status" value="1"/>
</dbReference>
<feature type="compositionally biased region" description="Polar residues" evidence="2">
    <location>
        <begin position="203"/>
        <end position="212"/>
    </location>
</feature>
<feature type="compositionally biased region" description="Polar residues" evidence="2">
    <location>
        <begin position="143"/>
        <end position="156"/>
    </location>
</feature>
<evidence type="ECO:0000256" key="2">
    <source>
        <dbReference type="SAM" id="MobiDB-lite"/>
    </source>
</evidence>
<dbReference type="GO" id="GO:0005739">
    <property type="term" value="C:mitochondrion"/>
    <property type="evidence" value="ECO:0007669"/>
    <property type="project" value="UniProtKB-ARBA"/>
</dbReference>
<dbReference type="SUPFAM" id="SSF54791">
    <property type="entry name" value="Eukaryotic type KH-domain (KH-domain type I)"/>
    <property type="match status" value="1"/>
</dbReference>
<dbReference type="SMART" id="SM00333">
    <property type="entry name" value="TUDOR"/>
    <property type="match status" value="1"/>
</dbReference>
<dbReference type="InterPro" id="IPR036612">
    <property type="entry name" value="KH_dom_type_1_sf"/>
</dbReference>
<dbReference type="Gene3D" id="2.30.30.140">
    <property type="match status" value="1"/>
</dbReference>
<keyword evidence="3" id="KW-1133">Transmembrane helix</keyword>
<name>A0AAW1VBL1_9CUCU</name>
<feature type="region of interest" description="Disordered" evidence="2">
    <location>
        <begin position="275"/>
        <end position="304"/>
    </location>
</feature>
<proteinExistence type="predicted"/>
<dbReference type="CDD" id="cd20407">
    <property type="entry name" value="Tudor_AKAP1"/>
    <property type="match status" value="1"/>
</dbReference>
<dbReference type="Proteomes" id="UP001431783">
    <property type="component" value="Unassembled WGS sequence"/>
</dbReference>
<dbReference type="GO" id="GO:0003723">
    <property type="term" value="F:RNA binding"/>
    <property type="evidence" value="ECO:0007669"/>
    <property type="project" value="UniProtKB-UniRule"/>
</dbReference>
<dbReference type="Pfam" id="PF00013">
    <property type="entry name" value="KH_1"/>
    <property type="match status" value="1"/>
</dbReference>
<dbReference type="AlphaFoldDB" id="A0AAW1VBL1"/>
<feature type="region of interest" description="Disordered" evidence="2">
    <location>
        <begin position="129"/>
        <end position="212"/>
    </location>
</feature>
<dbReference type="InterPro" id="IPR002999">
    <property type="entry name" value="Tudor"/>
</dbReference>
<dbReference type="PROSITE" id="PS50304">
    <property type="entry name" value="TUDOR"/>
    <property type="match status" value="1"/>
</dbReference>
<keyword evidence="3" id="KW-0812">Transmembrane</keyword>
<reference evidence="5 6" key="1">
    <citation type="submission" date="2023-03" db="EMBL/GenBank/DDBJ databases">
        <title>Genome insight into feeding habits of ladybird beetles.</title>
        <authorList>
            <person name="Li H.-S."/>
            <person name="Huang Y.-H."/>
            <person name="Pang H."/>
        </authorList>
    </citation>
    <scope>NUCLEOTIDE SEQUENCE [LARGE SCALE GENOMIC DNA]</scope>
    <source>
        <strain evidence="5">SYSU_2023b</strain>
        <tissue evidence="5">Whole body</tissue>
    </source>
</reference>
<dbReference type="InterPro" id="IPR004088">
    <property type="entry name" value="KH_dom_type_1"/>
</dbReference>
<evidence type="ECO:0000259" key="4">
    <source>
        <dbReference type="PROSITE" id="PS50304"/>
    </source>
</evidence>
<feature type="compositionally biased region" description="Basic and acidic residues" evidence="2">
    <location>
        <begin position="332"/>
        <end position="358"/>
    </location>
</feature>
<dbReference type="InterPro" id="IPR050621">
    <property type="entry name" value="Tudor_domain_containing"/>
</dbReference>
<feature type="region of interest" description="Disordered" evidence="2">
    <location>
        <begin position="375"/>
        <end position="407"/>
    </location>
</feature>
<dbReference type="SUPFAM" id="SSF63748">
    <property type="entry name" value="Tudor/PWWP/MBT"/>
    <property type="match status" value="1"/>
</dbReference>
<dbReference type="Gene3D" id="3.30.1370.10">
    <property type="entry name" value="K Homology domain, type 1"/>
    <property type="match status" value="1"/>
</dbReference>
<dbReference type="EMBL" id="JARQZJ010000123">
    <property type="protein sequence ID" value="KAK9889636.1"/>
    <property type="molecule type" value="Genomic_DNA"/>
</dbReference>
<feature type="transmembrane region" description="Helical" evidence="3">
    <location>
        <begin position="9"/>
        <end position="26"/>
    </location>
</feature>
<sequence length="726" mass="80008">MAPIHTRQLLAWTIPTIAVLLSYFWYKRKRIGVPRDPGESTTEEITKEINKTDKVLGSLVSSPQQIVSNKVTEGVQSTPSKSFCRSLSGVESSPIDIIIPRELRSSRTAPVIISDEDLDFEIEKVKSMKSSNPIEEFQKARKASSNESIETNNNFEEVQPISSISPATSSTAENSKIEMAPLESKKTSSGNDNPPIVDKNGDVTHSSAVTSSTKAPLEIEEVVKVEVTQSNGIKPGSVNIEEPKKNIWENALPSTSHNSPVVVAKGMKINARPFECKKTPPTKINSVCPKPSPKKQKNKNKNIVSQKNIAVVEEKLNTLQLQCNNDKGAKKKTVEKNQKSKSTHQEEIHRQSSERDSANHSPAEVMMASHSLSSISDYHSEGSNDSGKGCSDVATPPPSGTPGTDGRDLNICSNYEFAISQLLVGKLIGRRGSFVSLVKNRTNAQIVVSRHPTDDGLKVCTVEGTLGEVEKALQLIRERFPLDKFPELTLERITLVTHPVPSVPPVDHLHLKLVACVNNDTVVSCMVTPGHLFLQQPTHPTFPGLQVLTNCMNHHYSTLESPLLCNPIPINTVCAAYSVDSWYRAMVLATDEETETTYVQFLDFGGFAYVQNCMLRQMRYDFTLLPYQAAECFLANVKPTGGVWADEAYNLISDLTKGCLVFTQVIEYADDEVTPLVHCYAVHGPHKLVFLNQELVKRGFAEWEAFEEEENCASGSIVPDDSVHEA</sequence>
<evidence type="ECO:0000313" key="5">
    <source>
        <dbReference type="EMBL" id="KAK9889636.1"/>
    </source>
</evidence>
<evidence type="ECO:0000313" key="6">
    <source>
        <dbReference type="Proteomes" id="UP001431783"/>
    </source>
</evidence>
<comment type="caution">
    <text evidence="5">The sequence shown here is derived from an EMBL/GenBank/DDBJ whole genome shotgun (WGS) entry which is preliminary data.</text>
</comment>
<feature type="domain" description="Tudor" evidence="4">
    <location>
        <begin position="567"/>
        <end position="625"/>
    </location>
</feature>
<evidence type="ECO:0000256" key="1">
    <source>
        <dbReference type="PROSITE-ProRule" id="PRU00117"/>
    </source>
</evidence>
<gene>
    <name evidence="5" type="ORF">WA026_007014</name>
</gene>
<dbReference type="GO" id="GO:0010468">
    <property type="term" value="P:regulation of gene expression"/>
    <property type="evidence" value="ECO:0007669"/>
    <property type="project" value="UniProtKB-ARBA"/>
</dbReference>
<evidence type="ECO:0000256" key="3">
    <source>
        <dbReference type="SAM" id="Phobius"/>
    </source>
</evidence>
<protein>
    <recommendedName>
        <fullName evidence="4">Tudor domain-containing protein</fullName>
    </recommendedName>
</protein>
<dbReference type="PROSITE" id="PS50084">
    <property type="entry name" value="KH_TYPE_1"/>
    <property type="match status" value="1"/>
</dbReference>
<dbReference type="Pfam" id="PF00567">
    <property type="entry name" value="TUDOR"/>
    <property type="match status" value="1"/>
</dbReference>